<dbReference type="Pfam" id="PF00549">
    <property type="entry name" value="Ligase_CoA"/>
    <property type="match status" value="1"/>
</dbReference>
<comment type="pathway">
    <text evidence="8">Carbohydrate metabolism; tricarboxylic acid cycle; succinate from succinyl-CoA (ligase route): step 1/1.</text>
</comment>
<reference evidence="10 11" key="1">
    <citation type="submission" date="2019-06" db="EMBL/GenBank/DDBJ databases">
        <title>Sequencing the genomes of 1000 actinobacteria strains.</title>
        <authorList>
            <person name="Klenk H.-P."/>
        </authorList>
    </citation>
    <scope>NUCLEOTIDE SEQUENCE [LARGE SCALE GENOMIC DNA]</scope>
    <source>
        <strain evidence="10 11">DSM 18082</strain>
    </source>
</reference>
<feature type="binding site" evidence="8">
    <location>
        <position position="49"/>
    </location>
    <ligand>
        <name>ATP</name>
        <dbReference type="ChEBI" id="CHEBI:30616"/>
    </ligand>
</feature>
<evidence type="ECO:0000256" key="5">
    <source>
        <dbReference type="ARBA" id="ARBA00022741"/>
    </source>
</evidence>
<keyword evidence="2 8" id="KW-0816">Tricarboxylic acid cycle</keyword>
<dbReference type="Gene3D" id="3.30.1490.20">
    <property type="entry name" value="ATP-grasp fold, A domain"/>
    <property type="match status" value="1"/>
</dbReference>
<dbReference type="OrthoDB" id="9802602at2"/>
<dbReference type="PIRSF" id="PIRSF001554">
    <property type="entry name" value="SucCS_beta"/>
    <property type="match status" value="1"/>
</dbReference>
<dbReference type="GO" id="GO:0042709">
    <property type="term" value="C:succinate-CoA ligase complex"/>
    <property type="evidence" value="ECO:0007669"/>
    <property type="project" value="TreeGrafter"/>
</dbReference>
<dbReference type="NCBIfam" id="TIGR01016">
    <property type="entry name" value="sucCoAbeta"/>
    <property type="match status" value="1"/>
</dbReference>
<feature type="binding site" evidence="8">
    <location>
        <position position="209"/>
    </location>
    <ligand>
        <name>Mg(2+)</name>
        <dbReference type="ChEBI" id="CHEBI:18420"/>
    </ligand>
</feature>
<dbReference type="EMBL" id="VFOQ01000001">
    <property type="protein sequence ID" value="TQL59196.1"/>
    <property type="molecule type" value="Genomic_DNA"/>
</dbReference>
<dbReference type="SUPFAM" id="SSF52210">
    <property type="entry name" value="Succinyl-CoA synthetase domains"/>
    <property type="match status" value="1"/>
</dbReference>
<evidence type="ECO:0000313" key="10">
    <source>
        <dbReference type="EMBL" id="TQL59196.1"/>
    </source>
</evidence>
<dbReference type="GO" id="GO:0005829">
    <property type="term" value="C:cytosol"/>
    <property type="evidence" value="ECO:0007669"/>
    <property type="project" value="TreeGrafter"/>
</dbReference>
<comment type="cofactor">
    <cofactor evidence="8">
        <name>Mg(2+)</name>
        <dbReference type="ChEBI" id="CHEBI:18420"/>
    </cofactor>
    <text evidence="8">Binds 1 Mg(2+) ion per subunit.</text>
</comment>
<dbReference type="GO" id="GO:0006104">
    <property type="term" value="P:succinyl-CoA metabolic process"/>
    <property type="evidence" value="ECO:0007669"/>
    <property type="project" value="TreeGrafter"/>
</dbReference>
<sequence>MDLFEYQARDVFEAHGVPVLDGAVAETVEEARAAAETIGAKSGGVVVVKAQVKTGGRGKAGGVKVAKSVDEAAAAAEQILGMDIKGHTVHKVMIAQGAQIAEEYYFSVLLDRANRSYLAMASKEGGMEIEQLAVERPEALARIAVDPIVGIDAAKAAEIVDAAGFDADVKDEIARVIQKLWDVYREEDATLVEVNPLVKTVDGSIIALDGKVTLDGNADFRHPAHEALEDKASADPLEAAAKEKGLNYVKLDGSVGIIGNGAGLVMSTLDVVAYAGEEFPGEPKPANFLDIGGGASAEVMANGLHIILGDPQVKSVFVNVFGGITACDAVANGIVGALKALGDEATKPLVVRLDGNNVEEGRRILAEANHPLVTIEDTMDGAARKAAELAAAN</sequence>
<comment type="subunit">
    <text evidence="8">Heterotetramer of two alpha and two beta subunits.</text>
</comment>
<evidence type="ECO:0000256" key="4">
    <source>
        <dbReference type="ARBA" id="ARBA00022723"/>
    </source>
</evidence>
<dbReference type="PANTHER" id="PTHR11815:SF10">
    <property type="entry name" value="SUCCINATE--COA LIGASE [GDP-FORMING] SUBUNIT BETA, MITOCHONDRIAL"/>
    <property type="match status" value="1"/>
</dbReference>
<keyword evidence="6 8" id="KW-0067">ATP-binding</keyword>
<dbReference type="GO" id="GO:0000287">
    <property type="term" value="F:magnesium ion binding"/>
    <property type="evidence" value="ECO:0007669"/>
    <property type="project" value="UniProtKB-UniRule"/>
</dbReference>
<feature type="binding site" evidence="8">
    <location>
        <begin position="56"/>
        <end position="58"/>
    </location>
    <ligand>
        <name>ATP</name>
        <dbReference type="ChEBI" id="CHEBI:30616"/>
    </ligand>
</feature>
<keyword evidence="7 8" id="KW-0460">Magnesium</keyword>
<evidence type="ECO:0000256" key="3">
    <source>
        <dbReference type="ARBA" id="ARBA00022598"/>
    </source>
</evidence>
<evidence type="ECO:0000256" key="2">
    <source>
        <dbReference type="ARBA" id="ARBA00022532"/>
    </source>
</evidence>
<evidence type="ECO:0000256" key="7">
    <source>
        <dbReference type="ARBA" id="ARBA00022842"/>
    </source>
</evidence>
<dbReference type="Pfam" id="PF08442">
    <property type="entry name" value="ATP-grasp_2"/>
    <property type="match status" value="1"/>
</dbReference>
<evidence type="ECO:0000256" key="1">
    <source>
        <dbReference type="ARBA" id="ARBA00009182"/>
    </source>
</evidence>
<accession>A0A542ZFS9</accession>
<dbReference type="GO" id="GO:0005524">
    <property type="term" value="F:ATP binding"/>
    <property type="evidence" value="ECO:0007669"/>
    <property type="project" value="UniProtKB-UniRule"/>
</dbReference>
<dbReference type="RefSeq" id="WP_141787251.1">
    <property type="nucleotide sequence ID" value="NZ_BAAAKX010000009.1"/>
</dbReference>
<dbReference type="InterPro" id="IPR011761">
    <property type="entry name" value="ATP-grasp"/>
</dbReference>
<dbReference type="GO" id="GO:0006099">
    <property type="term" value="P:tricarboxylic acid cycle"/>
    <property type="evidence" value="ECO:0007669"/>
    <property type="project" value="UniProtKB-UniRule"/>
</dbReference>
<dbReference type="SUPFAM" id="SSF56059">
    <property type="entry name" value="Glutathione synthetase ATP-binding domain-like"/>
    <property type="match status" value="1"/>
</dbReference>
<keyword evidence="5 8" id="KW-0547">Nucleotide-binding</keyword>
<dbReference type="InterPro" id="IPR017866">
    <property type="entry name" value="Succ-CoA_synthase_bsu_CS"/>
</dbReference>
<dbReference type="InterPro" id="IPR016102">
    <property type="entry name" value="Succinyl-CoA_synth-like"/>
</dbReference>
<dbReference type="GO" id="GO:0004776">
    <property type="term" value="F:succinate-CoA ligase (GDP-forming) activity"/>
    <property type="evidence" value="ECO:0007669"/>
    <property type="project" value="RHEA"/>
</dbReference>
<comment type="function">
    <text evidence="8">Succinyl-CoA synthetase functions in the citric acid cycle (TCA), coupling the hydrolysis of succinyl-CoA to the synthesis of either ATP or GTP and thus represents the only step of substrate-level phosphorylation in the TCA. The beta subunit provides nucleotide specificity of the enzyme and binds the substrate succinate, while the binding sites for coenzyme A and phosphate are found in the alpha subunit.</text>
</comment>
<dbReference type="PROSITE" id="PS01217">
    <property type="entry name" value="SUCCINYL_COA_LIG_3"/>
    <property type="match status" value="1"/>
</dbReference>
<dbReference type="InterPro" id="IPR013815">
    <property type="entry name" value="ATP_grasp_subdomain_1"/>
</dbReference>
<evidence type="ECO:0000259" key="9">
    <source>
        <dbReference type="PROSITE" id="PS50975"/>
    </source>
</evidence>
<dbReference type="Proteomes" id="UP000319514">
    <property type="component" value="Unassembled WGS sequence"/>
</dbReference>
<comment type="caution">
    <text evidence="10">The sequence shown here is derived from an EMBL/GenBank/DDBJ whole genome shotgun (WGS) entry which is preliminary data.</text>
</comment>
<feature type="domain" description="ATP-grasp" evidence="9">
    <location>
        <begin position="9"/>
        <end position="245"/>
    </location>
</feature>
<feature type="binding site" evidence="8">
    <location>
        <position position="103"/>
    </location>
    <ligand>
        <name>ATP</name>
        <dbReference type="ChEBI" id="CHEBI:30616"/>
    </ligand>
</feature>
<comment type="similarity">
    <text evidence="1 8">Belongs to the succinate/malate CoA ligase beta subunit family.</text>
</comment>
<gene>
    <name evidence="8" type="primary">sucC</name>
    <name evidence="10" type="ORF">FB474_0544</name>
</gene>
<dbReference type="NCBIfam" id="NF001913">
    <property type="entry name" value="PRK00696.1"/>
    <property type="match status" value="1"/>
</dbReference>
<dbReference type="FunFam" id="3.40.50.261:FF:000007">
    <property type="entry name" value="Succinate--CoA ligase [ADP-forming] subunit beta"/>
    <property type="match status" value="1"/>
</dbReference>
<dbReference type="EC" id="6.2.1.5" evidence="8"/>
<evidence type="ECO:0000256" key="6">
    <source>
        <dbReference type="ARBA" id="ARBA00022840"/>
    </source>
</evidence>
<evidence type="ECO:0000256" key="8">
    <source>
        <dbReference type="HAMAP-Rule" id="MF_00558"/>
    </source>
</evidence>
<dbReference type="GO" id="GO:0004775">
    <property type="term" value="F:succinate-CoA ligase (ADP-forming) activity"/>
    <property type="evidence" value="ECO:0007669"/>
    <property type="project" value="UniProtKB-UniRule"/>
</dbReference>
<dbReference type="PANTHER" id="PTHR11815">
    <property type="entry name" value="SUCCINYL-COA SYNTHETASE BETA CHAIN"/>
    <property type="match status" value="1"/>
</dbReference>
<dbReference type="Gene3D" id="3.40.50.261">
    <property type="entry name" value="Succinyl-CoA synthetase domains"/>
    <property type="match status" value="1"/>
</dbReference>
<dbReference type="UniPathway" id="UPA00223">
    <property type="reaction ID" value="UER00999"/>
</dbReference>
<dbReference type="InterPro" id="IPR013650">
    <property type="entry name" value="ATP-grasp_succ-CoA_synth-type"/>
</dbReference>
<feature type="binding site" evidence="8">
    <location>
        <position position="195"/>
    </location>
    <ligand>
        <name>Mg(2+)</name>
        <dbReference type="ChEBI" id="CHEBI:18420"/>
    </ligand>
</feature>
<dbReference type="InterPro" id="IPR005811">
    <property type="entry name" value="SUCC_ACL_C"/>
</dbReference>
<protein>
    <recommendedName>
        <fullName evidence="8">Succinate--CoA ligase [ADP-forming] subunit beta</fullName>
        <ecNumber evidence="8">6.2.1.5</ecNumber>
    </recommendedName>
    <alternativeName>
        <fullName evidence="8">Succinyl-CoA synthetase subunit beta</fullName>
        <shortName evidence="8">SCS-beta</shortName>
    </alternativeName>
</protein>
<feature type="binding site" evidence="8">
    <location>
        <position position="260"/>
    </location>
    <ligand>
        <name>substrate</name>
        <note>ligand shared with subunit alpha</note>
    </ligand>
</feature>
<dbReference type="FunFam" id="3.30.470.20:FF:000002">
    <property type="entry name" value="Succinate--CoA ligase [ADP-forming] subunit beta"/>
    <property type="match status" value="1"/>
</dbReference>
<dbReference type="Gene3D" id="3.30.470.20">
    <property type="entry name" value="ATP-grasp fold, B domain"/>
    <property type="match status" value="1"/>
</dbReference>
<comment type="caution">
    <text evidence="8">Lacks conserved residue(s) required for the propagation of feature annotation.</text>
</comment>
<proteinExistence type="inferred from homology"/>
<name>A0A542ZFS9_9MICO</name>
<keyword evidence="11" id="KW-1185">Reference proteome</keyword>
<feature type="binding site" evidence="8">
    <location>
        <begin position="323"/>
        <end position="325"/>
    </location>
    <ligand>
        <name>substrate</name>
        <note>ligand shared with subunit alpha</note>
    </ligand>
</feature>
<organism evidence="10 11">
    <name type="scientific">Oryzihumus leptocrescens</name>
    <dbReference type="NCBI Taxonomy" id="297536"/>
    <lineage>
        <taxon>Bacteria</taxon>
        <taxon>Bacillati</taxon>
        <taxon>Actinomycetota</taxon>
        <taxon>Actinomycetes</taxon>
        <taxon>Micrococcales</taxon>
        <taxon>Intrasporangiaceae</taxon>
        <taxon>Oryzihumus</taxon>
    </lineage>
</organism>
<feature type="binding site" evidence="8">
    <location>
        <position position="98"/>
    </location>
    <ligand>
        <name>ATP</name>
        <dbReference type="ChEBI" id="CHEBI:30616"/>
    </ligand>
</feature>
<comment type="catalytic activity">
    <reaction evidence="8">
        <text>GTP + succinate + CoA = succinyl-CoA + GDP + phosphate</text>
        <dbReference type="Rhea" id="RHEA:22120"/>
        <dbReference type="ChEBI" id="CHEBI:30031"/>
        <dbReference type="ChEBI" id="CHEBI:37565"/>
        <dbReference type="ChEBI" id="CHEBI:43474"/>
        <dbReference type="ChEBI" id="CHEBI:57287"/>
        <dbReference type="ChEBI" id="CHEBI:57292"/>
        <dbReference type="ChEBI" id="CHEBI:58189"/>
    </reaction>
</comment>
<keyword evidence="4 8" id="KW-0479">Metal-binding</keyword>
<keyword evidence="3 8" id="KW-0436">Ligase</keyword>
<dbReference type="HAMAP" id="MF_00558">
    <property type="entry name" value="Succ_CoA_beta"/>
    <property type="match status" value="1"/>
</dbReference>
<dbReference type="InterPro" id="IPR005809">
    <property type="entry name" value="Succ_CoA_ligase-like_bsu"/>
</dbReference>
<evidence type="ECO:0000313" key="11">
    <source>
        <dbReference type="Proteomes" id="UP000319514"/>
    </source>
</evidence>
<dbReference type="AlphaFoldDB" id="A0A542ZFS9"/>
<dbReference type="PROSITE" id="PS50975">
    <property type="entry name" value="ATP_GRASP"/>
    <property type="match status" value="1"/>
</dbReference>
<comment type="catalytic activity">
    <reaction evidence="8">
        <text>succinate + ATP + CoA = succinyl-CoA + ADP + phosphate</text>
        <dbReference type="Rhea" id="RHEA:17661"/>
        <dbReference type="ChEBI" id="CHEBI:30031"/>
        <dbReference type="ChEBI" id="CHEBI:30616"/>
        <dbReference type="ChEBI" id="CHEBI:43474"/>
        <dbReference type="ChEBI" id="CHEBI:57287"/>
        <dbReference type="ChEBI" id="CHEBI:57292"/>
        <dbReference type="ChEBI" id="CHEBI:456216"/>
        <dbReference type="EC" id="6.2.1.5"/>
    </reaction>
</comment>